<accession>A0A645IPA4</accession>
<dbReference type="AlphaFoldDB" id="A0A645IPA4"/>
<dbReference type="SUPFAM" id="SSF100950">
    <property type="entry name" value="NagB/RpiA/CoA transferase-like"/>
    <property type="match status" value="1"/>
</dbReference>
<evidence type="ECO:0000259" key="1">
    <source>
        <dbReference type="Pfam" id="PF13336"/>
    </source>
</evidence>
<dbReference type="InterPro" id="IPR037171">
    <property type="entry name" value="NagB/RpiA_transferase-like"/>
</dbReference>
<dbReference type="EC" id="2.8.3.-" evidence="2"/>
<sequence length="100" mass="10681">MGAFKSKGGKPIIALSSTVKKSDGTLASRITPGLSPGTIVTVPRSITSYVITEFGSVNLKGKSTWERAEALISIAHPSFHDELIKTAENAKIWVRTNKIA</sequence>
<dbReference type="Gene3D" id="3.40.1080.20">
    <property type="entry name" value="Acetyl-CoA hydrolase/transferase C-terminal domain"/>
    <property type="match status" value="1"/>
</dbReference>
<organism evidence="2">
    <name type="scientific">bioreactor metagenome</name>
    <dbReference type="NCBI Taxonomy" id="1076179"/>
    <lineage>
        <taxon>unclassified sequences</taxon>
        <taxon>metagenomes</taxon>
        <taxon>ecological metagenomes</taxon>
    </lineage>
</organism>
<dbReference type="GO" id="GO:0006083">
    <property type="term" value="P:acetate metabolic process"/>
    <property type="evidence" value="ECO:0007669"/>
    <property type="project" value="InterPro"/>
</dbReference>
<proteinExistence type="predicted"/>
<reference evidence="2" key="1">
    <citation type="submission" date="2019-08" db="EMBL/GenBank/DDBJ databases">
        <authorList>
            <person name="Kucharzyk K."/>
            <person name="Murdoch R.W."/>
            <person name="Higgins S."/>
            <person name="Loffler F."/>
        </authorList>
    </citation>
    <scope>NUCLEOTIDE SEQUENCE</scope>
</reference>
<keyword evidence="2" id="KW-0808">Transferase</keyword>
<dbReference type="Pfam" id="PF13336">
    <property type="entry name" value="AcetylCoA_hyd_C"/>
    <property type="match status" value="1"/>
</dbReference>
<protein>
    <submittedName>
        <fullName evidence="2">Butanoate coenzyme A-transferase</fullName>
        <ecNumber evidence="2">2.8.3.-</ecNumber>
    </submittedName>
</protein>
<gene>
    <name evidence="2" type="ORF">SDC9_196686</name>
</gene>
<name>A0A645IPA4_9ZZZZ</name>
<dbReference type="GO" id="GO:0008775">
    <property type="term" value="F:acetate CoA-transferase activity"/>
    <property type="evidence" value="ECO:0007669"/>
    <property type="project" value="InterPro"/>
</dbReference>
<dbReference type="PANTHER" id="PTHR21432:SF20">
    <property type="entry name" value="ACETYL-COA HYDROLASE"/>
    <property type="match status" value="1"/>
</dbReference>
<dbReference type="EMBL" id="VSSQ01111987">
    <property type="protein sequence ID" value="MPN49073.1"/>
    <property type="molecule type" value="Genomic_DNA"/>
</dbReference>
<feature type="domain" description="Acetyl-CoA hydrolase/transferase C-terminal" evidence="1">
    <location>
        <begin position="2"/>
        <end position="87"/>
    </location>
</feature>
<dbReference type="InterPro" id="IPR046433">
    <property type="entry name" value="ActCoA_hydro"/>
</dbReference>
<dbReference type="InterPro" id="IPR038460">
    <property type="entry name" value="AcetylCoA_hyd_C_sf"/>
</dbReference>
<evidence type="ECO:0000313" key="2">
    <source>
        <dbReference type="EMBL" id="MPN49073.1"/>
    </source>
</evidence>
<comment type="caution">
    <text evidence="2">The sequence shown here is derived from an EMBL/GenBank/DDBJ whole genome shotgun (WGS) entry which is preliminary data.</text>
</comment>
<dbReference type="PANTHER" id="PTHR21432">
    <property type="entry name" value="ACETYL-COA HYDROLASE-RELATED"/>
    <property type="match status" value="1"/>
</dbReference>
<dbReference type="InterPro" id="IPR026888">
    <property type="entry name" value="AcetylCoA_hyd_C"/>
</dbReference>